<name>A0A0C9V1K3_SPHS4</name>
<protein>
    <submittedName>
        <fullName evidence="1">Uncharacterized protein</fullName>
    </submittedName>
</protein>
<dbReference type="OrthoDB" id="2141050at2759"/>
<sequence length="89" mass="10140">MAVLTSILGGSGFGLLVRLWQLGIQKRPLSQNLPAHISYMAGFGFLGYWADVWEVRSNYLIAQRKETIRQNRVKEMELQERMLAASQEA</sequence>
<evidence type="ECO:0000313" key="1">
    <source>
        <dbReference type="EMBL" id="KIJ31345.1"/>
    </source>
</evidence>
<gene>
    <name evidence="1" type="ORF">M422DRAFT_234613</name>
</gene>
<dbReference type="HOGENOM" id="CLU_164170_1_0_1"/>
<reference evidence="1 2" key="1">
    <citation type="submission" date="2014-06" db="EMBL/GenBank/DDBJ databases">
        <title>Evolutionary Origins and Diversification of the Mycorrhizal Mutualists.</title>
        <authorList>
            <consortium name="DOE Joint Genome Institute"/>
            <consortium name="Mycorrhizal Genomics Consortium"/>
            <person name="Kohler A."/>
            <person name="Kuo A."/>
            <person name="Nagy L.G."/>
            <person name="Floudas D."/>
            <person name="Copeland A."/>
            <person name="Barry K.W."/>
            <person name="Cichocki N."/>
            <person name="Veneault-Fourrey C."/>
            <person name="LaButti K."/>
            <person name="Lindquist E.A."/>
            <person name="Lipzen A."/>
            <person name="Lundell T."/>
            <person name="Morin E."/>
            <person name="Murat C."/>
            <person name="Riley R."/>
            <person name="Ohm R."/>
            <person name="Sun H."/>
            <person name="Tunlid A."/>
            <person name="Henrissat B."/>
            <person name="Grigoriev I.V."/>
            <person name="Hibbett D.S."/>
            <person name="Martin F."/>
        </authorList>
    </citation>
    <scope>NUCLEOTIDE SEQUENCE [LARGE SCALE GENOMIC DNA]</scope>
    <source>
        <strain evidence="1 2">SS14</strain>
    </source>
</reference>
<dbReference type="PANTHER" id="PTHR39218:SF1">
    <property type="entry name" value="OXIDOREDUCTASE 14 KDA SUBUNIT, PUTATIVE (AFU_ORTHOLOGUE AFUA_1G12110)-RELATED"/>
    <property type="match status" value="1"/>
</dbReference>
<dbReference type="AlphaFoldDB" id="A0A0C9V1K3"/>
<proteinExistence type="predicted"/>
<dbReference type="PANTHER" id="PTHR39218">
    <property type="entry name" value="OXIDOREDUCTASE 14 KDA SUBUNIT, PUTATIVE (AFU_ORTHOLOGUE AFUA_1G12110)-RELATED"/>
    <property type="match status" value="1"/>
</dbReference>
<evidence type="ECO:0000313" key="2">
    <source>
        <dbReference type="Proteomes" id="UP000054279"/>
    </source>
</evidence>
<dbReference type="EMBL" id="KN837244">
    <property type="protein sequence ID" value="KIJ31345.1"/>
    <property type="molecule type" value="Genomic_DNA"/>
</dbReference>
<keyword evidence="2" id="KW-1185">Reference proteome</keyword>
<organism evidence="1 2">
    <name type="scientific">Sphaerobolus stellatus (strain SS14)</name>
    <dbReference type="NCBI Taxonomy" id="990650"/>
    <lineage>
        <taxon>Eukaryota</taxon>
        <taxon>Fungi</taxon>
        <taxon>Dikarya</taxon>
        <taxon>Basidiomycota</taxon>
        <taxon>Agaricomycotina</taxon>
        <taxon>Agaricomycetes</taxon>
        <taxon>Phallomycetidae</taxon>
        <taxon>Geastrales</taxon>
        <taxon>Sphaerobolaceae</taxon>
        <taxon>Sphaerobolus</taxon>
    </lineage>
</organism>
<dbReference type="Proteomes" id="UP000054279">
    <property type="component" value="Unassembled WGS sequence"/>
</dbReference>
<accession>A0A0C9V1K3</accession>